<dbReference type="Pfam" id="PF12796">
    <property type="entry name" value="Ank_2"/>
    <property type="match status" value="1"/>
</dbReference>
<dbReference type="PROSITE" id="PS50297">
    <property type="entry name" value="ANK_REP_REGION"/>
    <property type="match status" value="3"/>
</dbReference>
<accession>A0A061HWN8</accession>
<evidence type="ECO:0000313" key="4">
    <source>
        <dbReference type="Proteomes" id="UP000030759"/>
    </source>
</evidence>
<organism evidence="3 4">
    <name type="scientific">Cricetulus griseus</name>
    <name type="common">Chinese hamster</name>
    <name type="synonym">Cricetulus barabensis griseus</name>
    <dbReference type="NCBI Taxonomy" id="10029"/>
    <lineage>
        <taxon>Eukaryota</taxon>
        <taxon>Metazoa</taxon>
        <taxon>Chordata</taxon>
        <taxon>Craniata</taxon>
        <taxon>Vertebrata</taxon>
        <taxon>Euteleostomi</taxon>
        <taxon>Mammalia</taxon>
        <taxon>Eutheria</taxon>
        <taxon>Euarchontoglires</taxon>
        <taxon>Glires</taxon>
        <taxon>Rodentia</taxon>
        <taxon>Myomorpha</taxon>
        <taxon>Muroidea</taxon>
        <taxon>Cricetidae</taxon>
        <taxon>Cricetinae</taxon>
        <taxon>Cricetulus</taxon>
    </lineage>
</organism>
<dbReference type="PRINTS" id="PR01415">
    <property type="entry name" value="ANKYRIN"/>
</dbReference>
<dbReference type="Gene3D" id="1.10.340.70">
    <property type="match status" value="1"/>
</dbReference>
<name>A0A061HWN8_CRIGR</name>
<dbReference type="InterPro" id="IPR012337">
    <property type="entry name" value="RNaseH-like_sf"/>
</dbReference>
<evidence type="ECO:0000256" key="1">
    <source>
        <dbReference type="PROSITE-ProRule" id="PRU00023"/>
    </source>
</evidence>
<dbReference type="PROSITE" id="PS50879">
    <property type="entry name" value="RNASE_H_1"/>
    <property type="match status" value="1"/>
</dbReference>
<dbReference type="Gene3D" id="3.30.420.10">
    <property type="entry name" value="Ribonuclease H-like superfamily/Ribonuclease H"/>
    <property type="match status" value="1"/>
</dbReference>
<dbReference type="Pfam" id="PF00075">
    <property type="entry name" value="RNase_H"/>
    <property type="match status" value="1"/>
</dbReference>
<sequence length="535" mass="60165">MAFECTHYQALILNPDRLLFRAATSLNQATLLLDAKAQTSLPHNCCLILAKTCGAREDLMDQPLPGAEHTWFTDGSSFLQDGIQKAGVEVVDGQTIIWASALLPGTSAQTAELIALTQALKMAEGRRVNIYTDSRYAFTTAHVHGEIYGRRGLLTSAGKDIKNKTEILELLQALSLPQRLSIIHCPGHQKGNDPVARGNLMADEEARKADLGPQVLSLKTSDPTLCQGFEYTDCDLETVQSLGANYDQEAKVWRYQGKIWLPQGAAKELLLQLHRWTHLGHKKLKTLLQWEKQTYYIHNLNALIQQITSTYTLCAKVNAGRLKLREGTRVRGEWPGTNWEVDFTKIRPSSFGNRTALHFACFYGHLHLVYFLLFTGSEINALDKKKCTPLMKAVQNREAQIVSVLLDQGADLNIKDYSGDSAIHQEVYSDSLDILSNLHDFGGDIEEKTKDGFTPLLLALRERKLLIAEYLITHGANIHACDEYRRKDKDVSEELKEELPGAKPQEEKTFDKIEENQDFVFKFLISYFFASIILL</sequence>
<dbReference type="AlphaFoldDB" id="A0A061HWN8"/>
<proteinExistence type="predicted"/>
<dbReference type="Proteomes" id="UP000030759">
    <property type="component" value="Unassembled WGS sequence"/>
</dbReference>
<dbReference type="GO" id="GO:0003676">
    <property type="term" value="F:nucleic acid binding"/>
    <property type="evidence" value="ECO:0007669"/>
    <property type="project" value="InterPro"/>
</dbReference>
<dbReference type="Pfam" id="PF00023">
    <property type="entry name" value="Ank"/>
    <property type="match status" value="1"/>
</dbReference>
<feature type="repeat" description="ANK" evidence="1">
    <location>
        <begin position="385"/>
        <end position="417"/>
    </location>
</feature>
<dbReference type="PANTHER" id="PTHR24147:SF73">
    <property type="entry name" value="POTE ANKYRIN DOMAIN FAMILY, MEMBER G LIKE"/>
    <property type="match status" value="1"/>
</dbReference>
<feature type="domain" description="RNase H type-1" evidence="2">
    <location>
        <begin position="65"/>
        <end position="211"/>
    </location>
</feature>
<dbReference type="InterPro" id="IPR002110">
    <property type="entry name" value="Ankyrin_rpt"/>
</dbReference>
<dbReference type="PANTHER" id="PTHR24147">
    <property type="entry name" value="ANKYRIN REPEAT DOMAIN 36-RELATED"/>
    <property type="match status" value="1"/>
</dbReference>
<evidence type="ECO:0000313" key="3">
    <source>
        <dbReference type="EMBL" id="ERE61898.1"/>
    </source>
</evidence>
<keyword evidence="1" id="KW-0040">ANK repeat</keyword>
<dbReference type="PROSITE" id="PS50088">
    <property type="entry name" value="ANK_REPEAT"/>
    <property type="match status" value="3"/>
</dbReference>
<dbReference type="InterPro" id="IPR039464">
    <property type="entry name" value="Gag-pol_Znf-H3C2"/>
</dbReference>
<reference evidence="4" key="1">
    <citation type="journal article" date="2013" name="Nat. Biotechnol.">
        <title>Chinese hamster genome sequenced from sorted chromosomes.</title>
        <authorList>
            <person name="Brinkrolf K."/>
            <person name="Rupp O."/>
            <person name="Laux H."/>
            <person name="Kollin F."/>
            <person name="Ernst W."/>
            <person name="Linke B."/>
            <person name="Kofler R."/>
            <person name="Romand S."/>
            <person name="Hesse F."/>
            <person name="Budach W.E."/>
            <person name="Galosy S."/>
            <person name="Muller D."/>
            <person name="Noll T."/>
            <person name="Wienberg J."/>
            <person name="Jostock T."/>
            <person name="Leonard M."/>
            <person name="Grillari J."/>
            <person name="Tauch A."/>
            <person name="Goesmann A."/>
            <person name="Helk B."/>
            <person name="Mott J.E."/>
            <person name="Puhler A."/>
            <person name="Borth N."/>
        </authorList>
    </citation>
    <scope>NUCLEOTIDE SEQUENCE [LARGE SCALE GENOMIC DNA]</scope>
    <source>
        <strain evidence="4">17A/GY</strain>
    </source>
</reference>
<dbReference type="InterPro" id="IPR050657">
    <property type="entry name" value="Ankyrin_repeat_domain"/>
</dbReference>
<feature type="repeat" description="ANK" evidence="1">
    <location>
        <begin position="451"/>
        <end position="483"/>
    </location>
</feature>
<dbReference type="InterPro" id="IPR036397">
    <property type="entry name" value="RNaseH_sf"/>
</dbReference>
<dbReference type="Gene3D" id="1.25.40.20">
    <property type="entry name" value="Ankyrin repeat-containing domain"/>
    <property type="match status" value="1"/>
</dbReference>
<dbReference type="SUPFAM" id="SSF53098">
    <property type="entry name" value="Ribonuclease H-like"/>
    <property type="match status" value="1"/>
</dbReference>
<dbReference type="SUPFAM" id="SSF48403">
    <property type="entry name" value="Ankyrin repeat"/>
    <property type="match status" value="1"/>
</dbReference>
<feature type="repeat" description="ANK" evidence="1">
    <location>
        <begin position="352"/>
        <end position="384"/>
    </location>
</feature>
<dbReference type="SMART" id="SM00248">
    <property type="entry name" value="ANK"/>
    <property type="match status" value="4"/>
</dbReference>
<dbReference type="InterPro" id="IPR036770">
    <property type="entry name" value="Ankyrin_rpt-contain_sf"/>
</dbReference>
<protein>
    <submittedName>
        <fullName evidence="3">Ankyrin repeat domain-containing protein 18A-like protein</fullName>
    </submittedName>
</protein>
<dbReference type="EMBL" id="KE686446">
    <property type="protein sequence ID" value="ERE61898.1"/>
    <property type="molecule type" value="Genomic_DNA"/>
</dbReference>
<dbReference type="InterPro" id="IPR002156">
    <property type="entry name" value="RNaseH_domain"/>
</dbReference>
<evidence type="ECO:0000259" key="2">
    <source>
        <dbReference type="PROSITE" id="PS50879"/>
    </source>
</evidence>
<dbReference type="CDD" id="cd09273">
    <property type="entry name" value="RNase_HI_RT_Bel"/>
    <property type="match status" value="1"/>
</dbReference>
<gene>
    <name evidence="3" type="ORF">H671_20932</name>
</gene>
<dbReference type="GO" id="GO:0004523">
    <property type="term" value="F:RNA-DNA hybrid ribonuclease activity"/>
    <property type="evidence" value="ECO:0007669"/>
    <property type="project" value="InterPro"/>
</dbReference>
<dbReference type="Pfam" id="PF16721">
    <property type="entry name" value="zf-H3C2"/>
    <property type="match status" value="1"/>
</dbReference>